<dbReference type="Pfam" id="PF00990">
    <property type="entry name" value="GGDEF"/>
    <property type="match status" value="1"/>
</dbReference>
<evidence type="ECO:0000313" key="4">
    <source>
        <dbReference type="Proteomes" id="UP000321199"/>
    </source>
</evidence>
<accession>A0A5B8RUV7</accession>
<dbReference type="Proteomes" id="UP000321199">
    <property type="component" value="Chromosome"/>
</dbReference>
<dbReference type="InterPro" id="IPR029787">
    <property type="entry name" value="Nucleotide_cyclase"/>
</dbReference>
<dbReference type="SUPFAM" id="SSF55073">
    <property type="entry name" value="Nucleotide cyclase"/>
    <property type="match status" value="1"/>
</dbReference>
<dbReference type="RefSeq" id="WP_146911609.1">
    <property type="nucleotide sequence ID" value="NZ_CP042344.1"/>
</dbReference>
<dbReference type="OrthoDB" id="8929028at2"/>
<dbReference type="InterPro" id="IPR035965">
    <property type="entry name" value="PAS-like_dom_sf"/>
</dbReference>
<evidence type="ECO:0000259" key="2">
    <source>
        <dbReference type="PROSITE" id="PS50887"/>
    </source>
</evidence>
<dbReference type="Pfam" id="PF13426">
    <property type="entry name" value="PAS_9"/>
    <property type="match status" value="1"/>
</dbReference>
<dbReference type="SMART" id="SM00091">
    <property type="entry name" value="PAS"/>
    <property type="match status" value="1"/>
</dbReference>
<dbReference type="InterPro" id="IPR000014">
    <property type="entry name" value="PAS"/>
</dbReference>
<name>A0A5B8RUV7_9BURK</name>
<dbReference type="SMART" id="SM00267">
    <property type="entry name" value="GGDEF"/>
    <property type="match status" value="1"/>
</dbReference>
<feature type="transmembrane region" description="Helical" evidence="1">
    <location>
        <begin position="25"/>
        <end position="49"/>
    </location>
</feature>
<keyword evidence="1" id="KW-1133">Transmembrane helix</keyword>
<dbReference type="CDD" id="cd01949">
    <property type="entry name" value="GGDEF"/>
    <property type="match status" value="1"/>
</dbReference>
<dbReference type="AlphaFoldDB" id="A0A5B8RUV7"/>
<organism evidence="3 4">
    <name type="scientific">Comamonas flocculans</name>
    <dbReference type="NCBI Taxonomy" id="2597701"/>
    <lineage>
        <taxon>Bacteria</taxon>
        <taxon>Pseudomonadati</taxon>
        <taxon>Pseudomonadota</taxon>
        <taxon>Betaproteobacteria</taxon>
        <taxon>Burkholderiales</taxon>
        <taxon>Comamonadaceae</taxon>
        <taxon>Comamonas</taxon>
    </lineage>
</organism>
<dbReference type="CDD" id="cd00130">
    <property type="entry name" value="PAS"/>
    <property type="match status" value="1"/>
</dbReference>
<dbReference type="InterPro" id="IPR043128">
    <property type="entry name" value="Rev_trsase/Diguanyl_cyclase"/>
</dbReference>
<keyword evidence="4" id="KW-1185">Reference proteome</keyword>
<evidence type="ECO:0000313" key="3">
    <source>
        <dbReference type="EMBL" id="QEA12015.1"/>
    </source>
</evidence>
<sequence>MTPPSPELAPPPQGESTHLWGPGPLVRALAVLLVAVALVAGGLSAWLVSRSSEPQALQRILDQDGGEVEMLARMLSSKMELNFKMLSALADGLTPQVLGSSARLRAWLLQARPGGRLFESVAVLRAPEADGLRLQGGGVTALEQMEDAEQALLRRAWQEGKPMVSGVLGARTAQARLVLALPVLGEDGRTLALVAGSLRLQSQNLLPPSLALPERDNTRFMVFTHEGVIVSHPDPARVLGLVRDEPELAALFSGKDSAAALSQPGRVVLGDGTVVGWAVVALPGWTVVRVNHAPSLLKPLMAAEQRLWWLVAAGIALVAVAALLVLWWLMRPLTLLRQRARAVLAGEHPASVPWERQNAARPRGEVQDVVRVFARLVQLRRQQQRSALALARQLEAVLEHVPLGIVLTHAQRIELASGQACRLLGSTPAQLVGRDLLQLVGDAPDGQSVAERVRADFATHGRFHGELALARRDGSTFWAQVQGEPVHLGDLSAGVIWMLEDGSAEREARLQHDWARWHDPLTFLPNQAALARKLPLLLSDQVAHGAAPAGAATPEVVGVLLHADLDHFTLINELAGHDAGDDVLRYLARMLQSLVRQMGWVARLGGDEFAVVLPGADLARGSALAEKLRAAVAQWEPTYHGRSFSLSLSMGLVLLRPGDAVTEVLASADMACYGAKRQGRNRVQLAQAGTPADAA</sequence>
<dbReference type="PANTHER" id="PTHR44757:SF2">
    <property type="entry name" value="BIOFILM ARCHITECTURE MAINTENANCE PROTEIN MBAA"/>
    <property type="match status" value="1"/>
</dbReference>
<feature type="transmembrane region" description="Helical" evidence="1">
    <location>
        <begin position="307"/>
        <end position="329"/>
    </location>
</feature>
<feature type="domain" description="GGDEF" evidence="2">
    <location>
        <begin position="556"/>
        <end position="688"/>
    </location>
</feature>
<dbReference type="SUPFAM" id="SSF55785">
    <property type="entry name" value="PYP-like sensor domain (PAS domain)"/>
    <property type="match status" value="1"/>
</dbReference>
<dbReference type="KEGG" id="cof:FOZ74_02610"/>
<reference evidence="3 4" key="1">
    <citation type="submission" date="2019-07" db="EMBL/GenBank/DDBJ databases">
        <title>Complete genome sequence of Comamonas sp. NLF 7-7 isolated from livestock.</title>
        <authorList>
            <person name="Kim D.H."/>
            <person name="Kim J.G."/>
        </authorList>
    </citation>
    <scope>NUCLEOTIDE SEQUENCE [LARGE SCALE GENOMIC DNA]</scope>
    <source>
        <strain evidence="3 4">NLF 7-7</strain>
    </source>
</reference>
<dbReference type="Gene3D" id="3.30.70.270">
    <property type="match status" value="1"/>
</dbReference>
<dbReference type="InterPro" id="IPR000160">
    <property type="entry name" value="GGDEF_dom"/>
</dbReference>
<dbReference type="EMBL" id="CP042344">
    <property type="protein sequence ID" value="QEA12015.1"/>
    <property type="molecule type" value="Genomic_DNA"/>
</dbReference>
<dbReference type="Gene3D" id="3.30.450.20">
    <property type="entry name" value="PAS domain"/>
    <property type="match status" value="1"/>
</dbReference>
<evidence type="ECO:0000256" key="1">
    <source>
        <dbReference type="SAM" id="Phobius"/>
    </source>
</evidence>
<keyword evidence="1" id="KW-0472">Membrane</keyword>
<dbReference type="NCBIfam" id="TIGR00229">
    <property type="entry name" value="sensory_box"/>
    <property type="match status" value="1"/>
</dbReference>
<dbReference type="PROSITE" id="PS50887">
    <property type="entry name" value="GGDEF"/>
    <property type="match status" value="1"/>
</dbReference>
<gene>
    <name evidence="3" type="ORF">FOZ74_02610</name>
</gene>
<dbReference type="PANTHER" id="PTHR44757">
    <property type="entry name" value="DIGUANYLATE CYCLASE DGCP"/>
    <property type="match status" value="1"/>
</dbReference>
<keyword evidence="1" id="KW-0812">Transmembrane</keyword>
<protein>
    <submittedName>
        <fullName evidence="3">Diguanylate cyclase</fullName>
    </submittedName>
</protein>
<proteinExistence type="predicted"/>
<dbReference type="NCBIfam" id="TIGR00254">
    <property type="entry name" value="GGDEF"/>
    <property type="match status" value="1"/>
</dbReference>
<dbReference type="InterPro" id="IPR052155">
    <property type="entry name" value="Biofilm_reg_signaling"/>
</dbReference>